<gene>
    <name evidence="2" type="ORF">FH607_029320</name>
</gene>
<evidence type="ECO:0000313" key="2">
    <source>
        <dbReference type="EMBL" id="KAB8158377.1"/>
    </source>
</evidence>
<dbReference type="Proteomes" id="UP000314251">
    <property type="component" value="Unassembled WGS sequence"/>
</dbReference>
<protein>
    <submittedName>
        <fullName evidence="2">Nuclear transport factor 2 family protein</fullName>
    </submittedName>
</protein>
<dbReference type="EMBL" id="VDLY02000028">
    <property type="protein sequence ID" value="KAB8158377.1"/>
    <property type="molecule type" value="Genomic_DNA"/>
</dbReference>
<feature type="region of interest" description="Disordered" evidence="1">
    <location>
        <begin position="97"/>
        <end position="127"/>
    </location>
</feature>
<sequence length="159" mass="16653">MDVMGGVVPERFLVDFYTSLNRAIVADDADLAAVADRFFAPECVEVSDGIRLDRAKLLAHLGPVRLMLRSRAAPRFEVHEALADGARMAARFTIHLAPDGPSGQRAGPSSSRSAPGEAGTGSAGGAGGGASAIDVMMLGEWGPDGRLLRSHGLTREVTR</sequence>
<keyword evidence="3" id="KW-1185">Reference proteome</keyword>
<name>A0A5N5ZPE8_9ACTN</name>
<reference evidence="2" key="1">
    <citation type="submission" date="2019-10" db="EMBL/GenBank/DDBJ databases">
        <title>Nonomuraea sp. nov., isolated from Phyllanthus amarus.</title>
        <authorList>
            <person name="Klykleung N."/>
            <person name="Tanasupawat S."/>
        </authorList>
    </citation>
    <scope>NUCLEOTIDE SEQUENCE [LARGE SCALE GENOMIC DNA]</scope>
    <source>
        <strain evidence="2">3MP-10</strain>
    </source>
</reference>
<dbReference type="RefSeq" id="WP_139675284.1">
    <property type="nucleotide sequence ID" value="NZ_VDLY02000028.1"/>
</dbReference>
<evidence type="ECO:0000256" key="1">
    <source>
        <dbReference type="SAM" id="MobiDB-lite"/>
    </source>
</evidence>
<dbReference type="OrthoDB" id="1256785at2"/>
<dbReference type="AlphaFoldDB" id="A0A5N5ZPE8"/>
<dbReference type="SUPFAM" id="SSF54427">
    <property type="entry name" value="NTF2-like"/>
    <property type="match status" value="1"/>
</dbReference>
<feature type="compositionally biased region" description="Gly residues" evidence="1">
    <location>
        <begin position="118"/>
        <end position="127"/>
    </location>
</feature>
<proteinExistence type="predicted"/>
<comment type="caution">
    <text evidence="2">The sequence shown here is derived from an EMBL/GenBank/DDBJ whole genome shotgun (WGS) entry which is preliminary data.</text>
</comment>
<evidence type="ECO:0000313" key="3">
    <source>
        <dbReference type="Proteomes" id="UP000314251"/>
    </source>
</evidence>
<dbReference type="InterPro" id="IPR032710">
    <property type="entry name" value="NTF2-like_dom_sf"/>
</dbReference>
<organism evidence="2 3">
    <name type="scientific">Streptomyces mimosae</name>
    <dbReference type="NCBI Taxonomy" id="2586635"/>
    <lineage>
        <taxon>Bacteria</taxon>
        <taxon>Bacillati</taxon>
        <taxon>Actinomycetota</taxon>
        <taxon>Actinomycetes</taxon>
        <taxon>Kitasatosporales</taxon>
        <taxon>Streptomycetaceae</taxon>
        <taxon>Streptomyces</taxon>
    </lineage>
</organism>
<accession>A0A5N5ZPE8</accession>